<dbReference type="AlphaFoldDB" id="A0A5D2H507"/>
<proteinExistence type="predicted"/>
<dbReference type="Gene3D" id="3.10.450.40">
    <property type="match status" value="1"/>
</dbReference>
<keyword evidence="4" id="KW-1185">Reference proteome</keyword>
<name>A0A5D2H507_GOSDA</name>
<keyword evidence="2" id="KW-0472">Membrane</keyword>
<sequence>MASFLKPSPSNFHLTFIPISFSSSSVILSSPLYQTTSLRVRFCALTTDPDGGRTASQESSGADLLRKPSIVPDEESGGISEEEDGSKEKGNRGEWIDWEDRILRDTVPLVGFVRMILHSEKYGSGDRLSPEHEKSILERLLPYHPESEKKIGCGIDYITLSSYSNKKFSKPPKLEKISRDLNCGRGRVFGRIAFIAVADITDAIAVIAGIAVVNFTLLIVYCGYSGFRQ</sequence>
<gene>
    <name evidence="3" type="ORF">ES288_A03G103300v1</name>
</gene>
<reference evidence="3 4" key="1">
    <citation type="submission" date="2019-06" db="EMBL/GenBank/DDBJ databases">
        <title>WGS assembly of Gossypium darwinii.</title>
        <authorList>
            <person name="Chen Z.J."/>
            <person name="Sreedasyam A."/>
            <person name="Ando A."/>
            <person name="Song Q."/>
            <person name="De L."/>
            <person name="Hulse-Kemp A."/>
            <person name="Ding M."/>
            <person name="Ye W."/>
            <person name="Kirkbride R."/>
            <person name="Jenkins J."/>
            <person name="Plott C."/>
            <person name="Lovell J."/>
            <person name="Lin Y.-M."/>
            <person name="Vaughn R."/>
            <person name="Liu B."/>
            <person name="Li W."/>
            <person name="Simpson S."/>
            <person name="Scheffler B."/>
            <person name="Saski C."/>
            <person name="Grover C."/>
            <person name="Hu G."/>
            <person name="Conover J."/>
            <person name="Carlson J."/>
            <person name="Shu S."/>
            <person name="Boston L."/>
            <person name="Williams M."/>
            <person name="Peterson D."/>
            <person name="Mcgee K."/>
            <person name="Jones D."/>
            <person name="Wendel J."/>
            <person name="Stelly D."/>
            <person name="Grimwood J."/>
            <person name="Schmutz J."/>
        </authorList>
    </citation>
    <scope>NUCLEOTIDE SEQUENCE [LARGE SCALE GENOMIC DNA]</scope>
    <source>
        <strain evidence="3">1808015.09</strain>
    </source>
</reference>
<evidence type="ECO:0000313" key="4">
    <source>
        <dbReference type="Proteomes" id="UP000323506"/>
    </source>
</evidence>
<feature type="compositionally biased region" description="Acidic residues" evidence="1">
    <location>
        <begin position="72"/>
        <end position="85"/>
    </location>
</feature>
<dbReference type="GO" id="GO:0009507">
    <property type="term" value="C:chloroplast"/>
    <property type="evidence" value="ECO:0007669"/>
    <property type="project" value="TreeGrafter"/>
</dbReference>
<organism evidence="3 4">
    <name type="scientific">Gossypium darwinii</name>
    <name type="common">Darwin's cotton</name>
    <name type="synonym">Gossypium barbadense var. darwinii</name>
    <dbReference type="NCBI Taxonomy" id="34276"/>
    <lineage>
        <taxon>Eukaryota</taxon>
        <taxon>Viridiplantae</taxon>
        <taxon>Streptophyta</taxon>
        <taxon>Embryophyta</taxon>
        <taxon>Tracheophyta</taxon>
        <taxon>Spermatophyta</taxon>
        <taxon>Magnoliopsida</taxon>
        <taxon>eudicotyledons</taxon>
        <taxon>Gunneridae</taxon>
        <taxon>Pentapetalae</taxon>
        <taxon>rosids</taxon>
        <taxon>malvids</taxon>
        <taxon>Malvales</taxon>
        <taxon>Malvaceae</taxon>
        <taxon>Malvoideae</taxon>
        <taxon>Gossypium</taxon>
    </lineage>
</organism>
<dbReference type="InterPro" id="IPR044673">
    <property type="entry name" value="DCL-like"/>
</dbReference>
<dbReference type="PANTHER" id="PTHR33415:SF25">
    <property type="entry name" value="PROTEIN DCL, CHLOROPLASTIC-LIKE"/>
    <property type="match status" value="1"/>
</dbReference>
<dbReference type="GO" id="GO:1901259">
    <property type="term" value="P:chloroplast rRNA processing"/>
    <property type="evidence" value="ECO:0007669"/>
    <property type="project" value="TreeGrafter"/>
</dbReference>
<dbReference type="Proteomes" id="UP000323506">
    <property type="component" value="Chromosome A03"/>
</dbReference>
<evidence type="ECO:0008006" key="5">
    <source>
        <dbReference type="Google" id="ProtNLM"/>
    </source>
</evidence>
<evidence type="ECO:0000256" key="2">
    <source>
        <dbReference type="SAM" id="Phobius"/>
    </source>
</evidence>
<dbReference type="EMBL" id="CM017690">
    <property type="protein sequence ID" value="TYH24586.1"/>
    <property type="molecule type" value="Genomic_DNA"/>
</dbReference>
<evidence type="ECO:0000313" key="3">
    <source>
        <dbReference type="EMBL" id="TYH24586.1"/>
    </source>
</evidence>
<dbReference type="PANTHER" id="PTHR33415">
    <property type="entry name" value="PROTEIN EMBRYO DEFECTIVE 514"/>
    <property type="match status" value="1"/>
</dbReference>
<evidence type="ECO:0000256" key="1">
    <source>
        <dbReference type="SAM" id="MobiDB-lite"/>
    </source>
</evidence>
<feature type="region of interest" description="Disordered" evidence="1">
    <location>
        <begin position="49"/>
        <end position="91"/>
    </location>
</feature>
<keyword evidence="2" id="KW-0812">Transmembrane</keyword>
<accession>A0A5D2H507</accession>
<keyword evidence="2" id="KW-1133">Transmembrane helix</keyword>
<dbReference type="GO" id="GO:0009658">
    <property type="term" value="P:chloroplast organization"/>
    <property type="evidence" value="ECO:0007669"/>
    <property type="project" value="TreeGrafter"/>
</dbReference>
<dbReference type="Pfam" id="PF11523">
    <property type="entry name" value="DUF3223"/>
    <property type="match status" value="1"/>
</dbReference>
<protein>
    <recommendedName>
        <fullName evidence="5">Protein DCL, chloroplastic</fullName>
    </recommendedName>
</protein>
<feature type="transmembrane region" description="Helical" evidence="2">
    <location>
        <begin position="203"/>
        <end position="224"/>
    </location>
</feature>